<dbReference type="CDD" id="cd02135">
    <property type="entry name" value="YdjA-like"/>
    <property type="match status" value="1"/>
</dbReference>
<dbReference type="InterPro" id="IPR000415">
    <property type="entry name" value="Nitroreductase-like"/>
</dbReference>
<evidence type="ECO:0000256" key="3">
    <source>
        <dbReference type="ARBA" id="ARBA00022630"/>
    </source>
</evidence>
<dbReference type="InterPro" id="IPR052530">
    <property type="entry name" value="NAD(P)H_nitroreductase"/>
</dbReference>
<evidence type="ECO:0000256" key="2">
    <source>
        <dbReference type="ARBA" id="ARBA00007118"/>
    </source>
</evidence>
<comment type="cofactor">
    <cofactor evidence="1">
        <name>FMN</name>
        <dbReference type="ChEBI" id="CHEBI:58210"/>
    </cofactor>
</comment>
<dbReference type="Pfam" id="PF00881">
    <property type="entry name" value="Nitroreductase"/>
    <property type="match status" value="1"/>
</dbReference>
<dbReference type="EMBL" id="VOXD01000007">
    <property type="protein sequence ID" value="TXF90469.1"/>
    <property type="molecule type" value="Genomic_DNA"/>
</dbReference>
<dbReference type="PANTHER" id="PTHR43821">
    <property type="entry name" value="NAD(P)H NITROREDUCTASE YDJA-RELATED"/>
    <property type="match status" value="1"/>
</dbReference>
<comment type="similarity">
    <text evidence="2">Belongs to the nitroreductase family.</text>
</comment>
<reference evidence="10 11" key="1">
    <citation type="submission" date="2019-08" db="EMBL/GenBank/DDBJ databases">
        <title>Lewinella sp. strain SSH13 Genome sequencing and assembly.</title>
        <authorList>
            <person name="Kim I."/>
        </authorList>
    </citation>
    <scope>NUCLEOTIDE SEQUENCE [LARGE SCALE GENOMIC DNA]</scope>
    <source>
        <strain evidence="10 11">SSH13</strain>
    </source>
</reference>
<evidence type="ECO:0000256" key="7">
    <source>
        <dbReference type="ARBA" id="ARBA00023027"/>
    </source>
</evidence>
<dbReference type="SUPFAM" id="SSF55469">
    <property type="entry name" value="FMN-dependent nitroreductase-like"/>
    <property type="match status" value="1"/>
</dbReference>
<protein>
    <submittedName>
        <fullName evidence="10">Nitroreductase</fullName>
    </submittedName>
</protein>
<evidence type="ECO:0000256" key="6">
    <source>
        <dbReference type="ARBA" id="ARBA00023002"/>
    </source>
</evidence>
<feature type="region of interest" description="Disordered" evidence="8">
    <location>
        <begin position="1"/>
        <end position="63"/>
    </location>
</feature>
<dbReference type="PANTHER" id="PTHR43821:SF1">
    <property type="entry name" value="NAD(P)H NITROREDUCTASE YDJA-RELATED"/>
    <property type="match status" value="1"/>
</dbReference>
<evidence type="ECO:0000256" key="1">
    <source>
        <dbReference type="ARBA" id="ARBA00001917"/>
    </source>
</evidence>
<evidence type="ECO:0000256" key="8">
    <source>
        <dbReference type="SAM" id="MobiDB-lite"/>
    </source>
</evidence>
<feature type="compositionally biased region" description="Basic residues" evidence="8">
    <location>
        <begin position="42"/>
        <end position="59"/>
    </location>
</feature>
<evidence type="ECO:0000313" key="11">
    <source>
        <dbReference type="Proteomes" id="UP000321907"/>
    </source>
</evidence>
<dbReference type="Proteomes" id="UP000321907">
    <property type="component" value="Unassembled WGS sequence"/>
</dbReference>
<feature type="compositionally biased region" description="Polar residues" evidence="8">
    <location>
        <begin position="24"/>
        <end position="36"/>
    </location>
</feature>
<evidence type="ECO:0000256" key="4">
    <source>
        <dbReference type="ARBA" id="ARBA00022643"/>
    </source>
</evidence>
<proteinExistence type="inferred from homology"/>
<comment type="caution">
    <text evidence="10">The sequence shown here is derived from an EMBL/GenBank/DDBJ whole genome shotgun (WGS) entry which is preliminary data.</text>
</comment>
<name>A0A5C7FIS2_9BACT</name>
<dbReference type="InterPro" id="IPR026021">
    <property type="entry name" value="YdjA-like"/>
</dbReference>
<keyword evidence="7" id="KW-0520">NAD</keyword>
<dbReference type="Gene3D" id="3.40.109.10">
    <property type="entry name" value="NADH Oxidase"/>
    <property type="match status" value="1"/>
</dbReference>
<evidence type="ECO:0000256" key="5">
    <source>
        <dbReference type="ARBA" id="ARBA00022857"/>
    </source>
</evidence>
<dbReference type="InterPro" id="IPR029479">
    <property type="entry name" value="Nitroreductase"/>
</dbReference>
<feature type="compositionally biased region" description="Basic residues" evidence="8">
    <location>
        <begin position="8"/>
        <end position="18"/>
    </location>
</feature>
<dbReference type="OrthoDB" id="9804207at2"/>
<keyword evidence="11" id="KW-1185">Reference proteome</keyword>
<feature type="domain" description="Nitroreductase" evidence="9">
    <location>
        <begin position="72"/>
        <end position="232"/>
    </location>
</feature>
<dbReference type="AlphaFoldDB" id="A0A5C7FIS2"/>
<gene>
    <name evidence="10" type="ORF">FUA23_06690</name>
</gene>
<keyword evidence="6" id="KW-0560">Oxidoreductase</keyword>
<evidence type="ECO:0000259" key="9">
    <source>
        <dbReference type="Pfam" id="PF00881"/>
    </source>
</evidence>
<accession>A0A5C7FIS2</accession>
<keyword evidence="4" id="KW-0288">FMN</keyword>
<keyword evidence="3" id="KW-0285">Flavoprotein</keyword>
<sequence length="254" mass="29129">MQREHQKNKGTRKKRRQQKAGPAHQTSNAPRRNAQSFGGRAGYRRHLTPQRTKRPKFQRTKILTNQSMLPAIQNRKSVFPQFFTDKPVDKEVISKLLEAANMAPSHKKTEPWRFQVYTGAGRAKLSQTIREVYEAARAPEVRDPKVAPKFAKKVDQAPVVITVFLHRDPDESVPEWEEVAAVACAVENLWVSLDQYNLGGYWSSPGFLCGDYGQWPGTKPNERCLGVFYLGHYEMPDLPRPRGNWEDKVSWITD</sequence>
<dbReference type="GO" id="GO:0016491">
    <property type="term" value="F:oxidoreductase activity"/>
    <property type="evidence" value="ECO:0007669"/>
    <property type="project" value="UniProtKB-KW"/>
</dbReference>
<organism evidence="10 11">
    <name type="scientific">Neolewinella aurantiaca</name>
    <dbReference type="NCBI Taxonomy" id="2602767"/>
    <lineage>
        <taxon>Bacteria</taxon>
        <taxon>Pseudomonadati</taxon>
        <taxon>Bacteroidota</taxon>
        <taxon>Saprospiria</taxon>
        <taxon>Saprospirales</taxon>
        <taxon>Lewinellaceae</taxon>
        <taxon>Neolewinella</taxon>
    </lineage>
</organism>
<evidence type="ECO:0000313" key="10">
    <source>
        <dbReference type="EMBL" id="TXF90469.1"/>
    </source>
</evidence>
<keyword evidence="5" id="KW-0521">NADP</keyword>